<reference evidence="2" key="1">
    <citation type="journal article" date="2023" name="G3 (Bethesda)">
        <title>Genome assembly and association tests identify interacting loci associated with vigor, precocity, and sex in interspecific pistachio rootstocks.</title>
        <authorList>
            <person name="Palmer W."/>
            <person name="Jacygrad E."/>
            <person name="Sagayaradj S."/>
            <person name="Cavanaugh K."/>
            <person name="Han R."/>
            <person name="Bertier L."/>
            <person name="Beede B."/>
            <person name="Kafkas S."/>
            <person name="Golino D."/>
            <person name="Preece J."/>
            <person name="Michelmore R."/>
        </authorList>
    </citation>
    <scope>NUCLEOTIDE SEQUENCE [LARGE SCALE GENOMIC DNA]</scope>
</reference>
<sequence>MEATKFLSSTTILPPPCRKNSSKKPYIISMDASRGPKGRDYKGRLVDENMIVLRMRIQEKKLLEGNYEPPSNWMEWEKKYYVDYNQDVCEAIGLLQSYLMNIRPGLSLGLIGVLAMSVAISTGVLLFQALEMAKIILFGFHLL</sequence>
<evidence type="ECO:0000313" key="2">
    <source>
        <dbReference type="Proteomes" id="UP001163603"/>
    </source>
</evidence>
<protein>
    <submittedName>
        <fullName evidence="1">Uncharacterized protein</fullName>
    </submittedName>
</protein>
<accession>A0ACC0YVX7</accession>
<evidence type="ECO:0000313" key="1">
    <source>
        <dbReference type="EMBL" id="KAJ0042576.1"/>
    </source>
</evidence>
<proteinExistence type="predicted"/>
<gene>
    <name evidence="1" type="ORF">Pint_18667</name>
</gene>
<comment type="caution">
    <text evidence="1">The sequence shown here is derived from an EMBL/GenBank/DDBJ whole genome shotgun (WGS) entry which is preliminary data.</text>
</comment>
<dbReference type="EMBL" id="CM047739">
    <property type="protein sequence ID" value="KAJ0042576.1"/>
    <property type="molecule type" value="Genomic_DNA"/>
</dbReference>
<organism evidence="1 2">
    <name type="scientific">Pistacia integerrima</name>
    <dbReference type="NCBI Taxonomy" id="434235"/>
    <lineage>
        <taxon>Eukaryota</taxon>
        <taxon>Viridiplantae</taxon>
        <taxon>Streptophyta</taxon>
        <taxon>Embryophyta</taxon>
        <taxon>Tracheophyta</taxon>
        <taxon>Spermatophyta</taxon>
        <taxon>Magnoliopsida</taxon>
        <taxon>eudicotyledons</taxon>
        <taxon>Gunneridae</taxon>
        <taxon>Pentapetalae</taxon>
        <taxon>rosids</taxon>
        <taxon>malvids</taxon>
        <taxon>Sapindales</taxon>
        <taxon>Anacardiaceae</taxon>
        <taxon>Pistacia</taxon>
    </lineage>
</organism>
<name>A0ACC0YVX7_9ROSI</name>
<keyword evidence="2" id="KW-1185">Reference proteome</keyword>
<dbReference type="Proteomes" id="UP001163603">
    <property type="component" value="Chromosome 4"/>
</dbReference>